<dbReference type="InterPro" id="IPR029442">
    <property type="entry name" value="GyrI-like"/>
</dbReference>
<evidence type="ECO:0000256" key="1">
    <source>
        <dbReference type="ARBA" id="ARBA00023125"/>
    </source>
</evidence>
<keyword evidence="4" id="KW-1185">Reference proteome</keyword>
<dbReference type="CDD" id="cd01107">
    <property type="entry name" value="HTH_BmrR"/>
    <property type="match status" value="1"/>
</dbReference>
<feature type="domain" description="HTH merR-type" evidence="2">
    <location>
        <begin position="1"/>
        <end position="71"/>
    </location>
</feature>
<reference evidence="3 4" key="1">
    <citation type="submission" date="2019-02" db="EMBL/GenBank/DDBJ databases">
        <title>Sequencing the genomes of 1000 actinobacteria strains.</title>
        <authorList>
            <person name="Klenk H.-P."/>
        </authorList>
    </citation>
    <scope>NUCLEOTIDE SEQUENCE [LARGE SCALE GENOMIC DNA]</scope>
    <source>
        <strain evidence="3 4">DSM 18319</strain>
    </source>
</reference>
<dbReference type="InterPro" id="IPR000551">
    <property type="entry name" value="MerR-type_HTH_dom"/>
</dbReference>
<dbReference type="SUPFAM" id="SSF55136">
    <property type="entry name" value="Probable bacterial effector-binding domain"/>
    <property type="match status" value="1"/>
</dbReference>
<dbReference type="PROSITE" id="PS50937">
    <property type="entry name" value="HTH_MERR_2"/>
    <property type="match status" value="1"/>
</dbReference>
<dbReference type="Gene3D" id="3.20.80.10">
    <property type="entry name" value="Regulatory factor, effector binding domain"/>
    <property type="match status" value="1"/>
</dbReference>
<dbReference type="GO" id="GO:0003700">
    <property type="term" value="F:DNA-binding transcription factor activity"/>
    <property type="evidence" value="ECO:0007669"/>
    <property type="project" value="InterPro"/>
</dbReference>
<keyword evidence="1 3" id="KW-0238">DNA-binding</keyword>
<dbReference type="InterPro" id="IPR010499">
    <property type="entry name" value="AraC_E-bd"/>
</dbReference>
<dbReference type="SMART" id="SM00871">
    <property type="entry name" value="AraC_E_bind"/>
    <property type="match status" value="1"/>
</dbReference>
<dbReference type="Gene3D" id="1.10.1660.10">
    <property type="match status" value="1"/>
</dbReference>
<dbReference type="Pfam" id="PF06445">
    <property type="entry name" value="GyrI-like"/>
    <property type="match status" value="1"/>
</dbReference>
<dbReference type="EMBL" id="SHLC01000001">
    <property type="protein sequence ID" value="RZU64202.1"/>
    <property type="molecule type" value="Genomic_DNA"/>
</dbReference>
<dbReference type="InterPro" id="IPR009061">
    <property type="entry name" value="DNA-bd_dom_put_sf"/>
</dbReference>
<sequence length="282" mass="30425">MFTIGEFASIGRVSVRMLRHYDEIGLLPPARVDPFSGYRYYAGTQFRELSRIVTLKELGFGLEDVATIVHGGLGPDAVHTMLLRRRAELATQLELDTTRLKRLDAHIRIAEGETIMSDPTGTAAVALRALPEERVAGATAIAPGFGPSNITPVIGPLFDRLRAAMTAAGVSPQGEAIASYDAIEDAPDGESVRASAWLIVPDDVAAGDGFTVQTLPGVIQAATIVHHGSMATIGESWQALHDWIAENGFELAGVCRERYILSQPEPQEDWVTELQQPVATTR</sequence>
<protein>
    <submittedName>
        <fullName evidence="3">DNA-binding transcriptional MerR regulator</fullName>
    </submittedName>
</protein>
<evidence type="ECO:0000313" key="3">
    <source>
        <dbReference type="EMBL" id="RZU64202.1"/>
    </source>
</evidence>
<dbReference type="AlphaFoldDB" id="A0A4Q8AID0"/>
<dbReference type="InterPro" id="IPR047057">
    <property type="entry name" value="MerR_fam"/>
</dbReference>
<dbReference type="Pfam" id="PF13411">
    <property type="entry name" value="MerR_1"/>
    <property type="match status" value="1"/>
</dbReference>
<dbReference type="GO" id="GO:0003677">
    <property type="term" value="F:DNA binding"/>
    <property type="evidence" value="ECO:0007669"/>
    <property type="project" value="UniProtKB-KW"/>
</dbReference>
<dbReference type="PANTHER" id="PTHR30204">
    <property type="entry name" value="REDOX-CYCLING DRUG-SENSING TRANSCRIPTIONAL ACTIVATOR SOXR"/>
    <property type="match status" value="1"/>
</dbReference>
<dbReference type="SMART" id="SM00422">
    <property type="entry name" value="HTH_MERR"/>
    <property type="match status" value="1"/>
</dbReference>
<gene>
    <name evidence="3" type="ORF">EV379_0496</name>
</gene>
<evidence type="ECO:0000313" key="4">
    <source>
        <dbReference type="Proteomes" id="UP000291483"/>
    </source>
</evidence>
<evidence type="ECO:0000259" key="2">
    <source>
        <dbReference type="PROSITE" id="PS50937"/>
    </source>
</evidence>
<comment type="caution">
    <text evidence="3">The sequence shown here is derived from an EMBL/GenBank/DDBJ whole genome shotgun (WGS) entry which is preliminary data.</text>
</comment>
<name>A0A4Q8AID0_9MICO</name>
<dbReference type="InterPro" id="IPR011256">
    <property type="entry name" value="Reg_factor_effector_dom_sf"/>
</dbReference>
<dbReference type="PANTHER" id="PTHR30204:SF97">
    <property type="entry name" value="MERR FAMILY REGULATORY PROTEIN"/>
    <property type="match status" value="1"/>
</dbReference>
<organism evidence="3 4">
    <name type="scientific">Microterricola gilva</name>
    <dbReference type="NCBI Taxonomy" id="393267"/>
    <lineage>
        <taxon>Bacteria</taxon>
        <taxon>Bacillati</taxon>
        <taxon>Actinomycetota</taxon>
        <taxon>Actinomycetes</taxon>
        <taxon>Micrococcales</taxon>
        <taxon>Microbacteriaceae</taxon>
        <taxon>Microterricola</taxon>
    </lineage>
</organism>
<accession>A0A4Q8AID0</accession>
<proteinExistence type="predicted"/>
<dbReference type="OrthoDB" id="7849865at2"/>
<dbReference type="Proteomes" id="UP000291483">
    <property type="component" value="Unassembled WGS sequence"/>
</dbReference>
<dbReference type="RefSeq" id="WP_130504745.1">
    <property type="nucleotide sequence ID" value="NZ_SHLC01000001.1"/>
</dbReference>
<dbReference type="SUPFAM" id="SSF46955">
    <property type="entry name" value="Putative DNA-binding domain"/>
    <property type="match status" value="1"/>
</dbReference>